<dbReference type="Proteomes" id="UP000078292">
    <property type="component" value="Unassembled WGS sequence"/>
</dbReference>
<evidence type="ECO:0000313" key="5">
    <source>
        <dbReference type="Proteomes" id="UP000078292"/>
    </source>
</evidence>
<name>A0A1B7M198_9MICC</name>
<reference evidence="3" key="3">
    <citation type="submission" date="2021-09" db="EMBL/GenBank/DDBJ databases">
        <authorList>
            <person name="Gilroy R."/>
        </authorList>
    </citation>
    <scope>NUCLEOTIDE SEQUENCE</scope>
    <source>
        <strain evidence="3">ChiHjej13B12-14962</strain>
    </source>
</reference>
<reference evidence="3" key="2">
    <citation type="journal article" date="2021" name="PeerJ">
        <title>Extensive microbial diversity within the chicken gut microbiome revealed by metagenomics and culture.</title>
        <authorList>
            <person name="Gilroy R."/>
            <person name="Ravi A."/>
            <person name="Getino M."/>
            <person name="Pursley I."/>
            <person name="Horton D.L."/>
            <person name="Alikhan N.F."/>
            <person name="Baker D."/>
            <person name="Gharbi K."/>
            <person name="Hall N."/>
            <person name="Watson M."/>
            <person name="Adriaenssens E.M."/>
            <person name="Foster-Nyarko E."/>
            <person name="Jarju S."/>
            <person name="Secka A."/>
            <person name="Antonio M."/>
            <person name="Oren A."/>
            <person name="Chaudhuri R.R."/>
            <person name="La Ragione R."/>
            <person name="Hildebrand F."/>
            <person name="Pallen M.J."/>
        </authorList>
    </citation>
    <scope>NUCLEOTIDE SEQUENCE</scope>
    <source>
        <strain evidence="3">ChiHjej13B12-14962</strain>
    </source>
</reference>
<dbReference type="InterPro" id="IPR010985">
    <property type="entry name" value="Ribbon_hlx_hlx"/>
</dbReference>
<gene>
    <name evidence="4" type="ORF">A6F49_06615</name>
    <name evidence="3" type="ORF">K8V32_10225</name>
</gene>
<dbReference type="OrthoDB" id="515108at2"/>
<evidence type="ECO:0000313" key="3">
    <source>
        <dbReference type="EMBL" id="HJF15161.1"/>
    </source>
</evidence>
<dbReference type="PANTHER" id="PTHR36582:SF2">
    <property type="entry name" value="ANTITOXIN PARD"/>
    <property type="match status" value="1"/>
</dbReference>
<dbReference type="GO" id="GO:0006355">
    <property type="term" value="P:regulation of DNA-templated transcription"/>
    <property type="evidence" value="ECO:0007669"/>
    <property type="project" value="InterPro"/>
</dbReference>
<dbReference type="EMBL" id="DYXC01000115">
    <property type="protein sequence ID" value="HJF15161.1"/>
    <property type="molecule type" value="Genomic_DNA"/>
</dbReference>
<dbReference type="CDD" id="cd22231">
    <property type="entry name" value="RHH_NikR_HicB-like"/>
    <property type="match status" value="1"/>
</dbReference>
<dbReference type="InterPro" id="IPR013321">
    <property type="entry name" value="Arc_rbn_hlx_hlx"/>
</dbReference>
<evidence type="ECO:0000259" key="2">
    <source>
        <dbReference type="Pfam" id="PF01402"/>
    </source>
</evidence>
<reference evidence="4 5" key="1">
    <citation type="submission" date="2016-04" db="EMBL/GenBank/DDBJ databases">
        <title>First whole genome shotgun sequence of the bacterium Enteractinococcus sp. strain UASWS1574.</title>
        <authorList>
            <person name="Crovadore J."/>
            <person name="Chablais R."/>
            <person name="Lefort F."/>
        </authorList>
    </citation>
    <scope>NUCLEOTIDE SEQUENCE [LARGE SCALE GENOMIC DNA]</scope>
    <source>
        <strain evidence="4 5">UASWS1574</strain>
    </source>
</reference>
<dbReference type="Gene3D" id="1.10.1220.10">
    <property type="entry name" value="Met repressor-like"/>
    <property type="match status" value="1"/>
</dbReference>
<accession>A0A1B7M198</accession>
<sequence>MATMNVSLPDELKEFVEAQVEEHGYVSSSEFLRELIRREKDRTKLQGMLVEGMESGVGSELDAAYFDGLRDHIRNSGAA</sequence>
<feature type="domain" description="Ribbon-helix-helix protein CopG" evidence="2">
    <location>
        <begin position="5"/>
        <end position="42"/>
    </location>
</feature>
<proteinExistence type="inferred from homology"/>
<dbReference type="InterPro" id="IPR022789">
    <property type="entry name" value="ParD"/>
</dbReference>
<dbReference type="SUPFAM" id="SSF47598">
    <property type="entry name" value="Ribbon-helix-helix"/>
    <property type="match status" value="1"/>
</dbReference>
<dbReference type="EMBL" id="LXEY01000012">
    <property type="protein sequence ID" value="OAV62376.1"/>
    <property type="molecule type" value="Genomic_DNA"/>
</dbReference>
<dbReference type="InterPro" id="IPR002145">
    <property type="entry name" value="CopG"/>
</dbReference>
<protein>
    <submittedName>
        <fullName evidence="4">CopG family transcriptional regulator</fullName>
    </submittedName>
    <submittedName>
        <fullName evidence="3">Ribbon-helix-helix protein, CopG family</fullName>
    </submittedName>
</protein>
<comment type="similarity">
    <text evidence="1">Belongs to the ParD antitoxin family.</text>
</comment>
<dbReference type="Proteomes" id="UP000703315">
    <property type="component" value="Unassembled WGS sequence"/>
</dbReference>
<comment type="caution">
    <text evidence="4">The sequence shown here is derived from an EMBL/GenBank/DDBJ whole genome shotgun (WGS) entry which is preliminary data.</text>
</comment>
<dbReference type="AlphaFoldDB" id="A0A1B7M198"/>
<dbReference type="PANTHER" id="PTHR36582">
    <property type="entry name" value="ANTITOXIN PARD"/>
    <property type="match status" value="1"/>
</dbReference>
<dbReference type="Pfam" id="PF01402">
    <property type="entry name" value="RHH_1"/>
    <property type="match status" value="1"/>
</dbReference>
<organism evidence="4 5">
    <name type="scientific">Enteractinococcus helveticum</name>
    <dbReference type="NCBI Taxonomy" id="1837282"/>
    <lineage>
        <taxon>Bacteria</taxon>
        <taxon>Bacillati</taxon>
        <taxon>Actinomycetota</taxon>
        <taxon>Actinomycetes</taxon>
        <taxon>Micrococcales</taxon>
        <taxon>Micrococcaceae</taxon>
    </lineage>
</organism>
<evidence type="ECO:0000313" key="4">
    <source>
        <dbReference type="EMBL" id="OAV62376.1"/>
    </source>
</evidence>
<dbReference type="RefSeq" id="WP_043057086.1">
    <property type="nucleotide sequence ID" value="NZ_DYXC01000115.1"/>
</dbReference>
<evidence type="ECO:0000256" key="1">
    <source>
        <dbReference type="ARBA" id="ARBA00008580"/>
    </source>
</evidence>
<keyword evidence="5" id="KW-1185">Reference proteome</keyword>